<protein>
    <submittedName>
        <fullName evidence="1">RloB family protein</fullName>
    </submittedName>
</protein>
<dbReference type="Proteomes" id="UP001172082">
    <property type="component" value="Unassembled WGS sequence"/>
</dbReference>
<dbReference type="EMBL" id="JAUJEA010000019">
    <property type="protein sequence ID" value="MDN5205481.1"/>
    <property type="molecule type" value="Genomic_DNA"/>
</dbReference>
<dbReference type="InterPro" id="IPR025591">
    <property type="entry name" value="RloB"/>
</dbReference>
<reference evidence="1" key="1">
    <citation type="submission" date="2023-06" db="EMBL/GenBank/DDBJ databases">
        <title>Genomic of Parafulvivirga corallium.</title>
        <authorList>
            <person name="Wang G."/>
        </authorList>
    </citation>
    <scope>NUCLEOTIDE SEQUENCE</scope>
    <source>
        <strain evidence="1">BMA10</strain>
    </source>
</reference>
<dbReference type="Pfam" id="PF13707">
    <property type="entry name" value="RloB"/>
    <property type="match status" value="1"/>
</dbReference>
<keyword evidence="2" id="KW-1185">Reference proteome</keyword>
<organism evidence="1 2">
    <name type="scientific">Splendidivirga corallicola</name>
    <dbReference type="NCBI Taxonomy" id="3051826"/>
    <lineage>
        <taxon>Bacteria</taxon>
        <taxon>Pseudomonadati</taxon>
        <taxon>Bacteroidota</taxon>
        <taxon>Cytophagia</taxon>
        <taxon>Cytophagales</taxon>
        <taxon>Splendidivirgaceae</taxon>
        <taxon>Splendidivirga</taxon>
    </lineage>
</organism>
<gene>
    <name evidence="1" type="ORF">QQ008_29125</name>
</gene>
<accession>A0ABT8KXM7</accession>
<name>A0ABT8KXM7_9BACT</name>
<dbReference type="RefSeq" id="WP_346755503.1">
    <property type="nucleotide sequence ID" value="NZ_JAUJEA010000019.1"/>
</dbReference>
<sequence>MPKSTNREYKKGKPFRDARKFFIVCEGEREADYFNFFDGKSRKLVIDVSPPIKQHQGESAPSKLKERAINHIEKSGWDENFNDQLWFVLDVDSWEREAIDSLCAITEEFSNWGIGISNPCFEVWLYYHKADGFTIQPKNAQHMKQILHQQVNGGYTLEEYAPEIETAIVNSESNDKVPQSDFPDLCVTKVYKLAREFINLLEKDDGRLKFI</sequence>
<evidence type="ECO:0000313" key="1">
    <source>
        <dbReference type="EMBL" id="MDN5205481.1"/>
    </source>
</evidence>
<proteinExistence type="predicted"/>
<evidence type="ECO:0000313" key="2">
    <source>
        <dbReference type="Proteomes" id="UP001172082"/>
    </source>
</evidence>
<comment type="caution">
    <text evidence="1">The sequence shown here is derived from an EMBL/GenBank/DDBJ whole genome shotgun (WGS) entry which is preliminary data.</text>
</comment>